<dbReference type="SUPFAM" id="SSF82199">
    <property type="entry name" value="SET domain"/>
    <property type="match status" value="1"/>
</dbReference>
<dbReference type="InterPro" id="IPR046341">
    <property type="entry name" value="SET_dom_sf"/>
</dbReference>
<dbReference type="InterPro" id="IPR053185">
    <property type="entry name" value="SET_domain_protein"/>
</dbReference>
<dbReference type="CDD" id="cd20071">
    <property type="entry name" value="SET_SMYD"/>
    <property type="match status" value="1"/>
</dbReference>
<evidence type="ECO:0000313" key="4">
    <source>
        <dbReference type="EMBL" id="CAL4785532.1"/>
    </source>
</evidence>
<reference evidence="2" key="1">
    <citation type="submission" date="2022-10" db="EMBL/GenBank/DDBJ databases">
        <authorList>
            <person name="Chen Y."/>
            <person name="Dougan E. K."/>
            <person name="Chan C."/>
            <person name="Rhodes N."/>
            <person name="Thang M."/>
        </authorList>
    </citation>
    <scope>NUCLEOTIDE SEQUENCE</scope>
</reference>
<dbReference type="AlphaFoldDB" id="A0A9P1CV20"/>
<accession>A0A9P1CV20</accession>
<name>A0A9P1CV20_9DINO</name>
<dbReference type="PROSITE" id="PS50280">
    <property type="entry name" value="SET"/>
    <property type="match status" value="1"/>
</dbReference>
<dbReference type="PANTHER" id="PTHR47332">
    <property type="entry name" value="SET DOMAIN-CONTAINING PROTEIN 5"/>
    <property type="match status" value="1"/>
</dbReference>
<dbReference type="Proteomes" id="UP001152797">
    <property type="component" value="Unassembled WGS sequence"/>
</dbReference>
<dbReference type="EMBL" id="CAMXCT020002446">
    <property type="protein sequence ID" value="CAL1151595.1"/>
    <property type="molecule type" value="Genomic_DNA"/>
</dbReference>
<evidence type="ECO:0000313" key="3">
    <source>
        <dbReference type="EMBL" id="CAL1151595.1"/>
    </source>
</evidence>
<comment type="caution">
    <text evidence="2">The sequence shown here is derived from an EMBL/GenBank/DDBJ whole genome shotgun (WGS) entry which is preliminary data.</text>
</comment>
<dbReference type="PANTHER" id="PTHR47332:SF2">
    <property type="entry name" value="SET-6"/>
    <property type="match status" value="1"/>
</dbReference>
<dbReference type="EMBL" id="CAMXCT010002446">
    <property type="protein sequence ID" value="CAI3998220.1"/>
    <property type="molecule type" value="Genomic_DNA"/>
</dbReference>
<dbReference type="OrthoDB" id="265717at2759"/>
<reference evidence="3" key="2">
    <citation type="submission" date="2024-04" db="EMBL/GenBank/DDBJ databases">
        <authorList>
            <person name="Chen Y."/>
            <person name="Shah S."/>
            <person name="Dougan E. K."/>
            <person name="Thang M."/>
            <person name="Chan C."/>
        </authorList>
    </citation>
    <scope>NUCLEOTIDE SEQUENCE [LARGE SCALE GENOMIC DNA]</scope>
</reference>
<evidence type="ECO:0000259" key="1">
    <source>
        <dbReference type="PROSITE" id="PS50280"/>
    </source>
</evidence>
<evidence type="ECO:0000313" key="5">
    <source>
        <dbReference type="Proteomes" id="UP001152797"/>
    </source>
</evidence>
<dbReference type="EMBL" id="CAMXCT030002446">
    <property type="protein sequence ID" value="CAL4785532.1"/>
    <property type="molecule type" value="Genomic_DNA"/>
</dbReference>
<dbReference type="Gene3D" id="2.170.270.10">
    <property type="entry name" value="SET domain"/>
    <property type="match status" value="1"/>
</dbReference>
<sequence>MDLLPFAPRPGCGSAVKLPYRARSVSTVPPGVVQPALGGALLGAAGRGCSLRDRRGRTRQSQPLFVPAQVDDEPTTSWSSIEVKDLGEKGFGIVAVAPLSCGEVVLREKPLLALPPSFDGDLDLLLNQTSLSQLDGDLKKALKKLSEEAQQRFWQLADSHSPGPKTAAGVALTNALHLGTGGGLLTRSARFNHSCLPNVQGTWADGCAEWRALRAIAPGEELCFSYVDPYQTDEQRQATLELLFKFKCRCPVCSLEKDAKAASNQNRLQLRDLNEGLQMAAIAADDTEEVLEVLVPEMLELLDSELAGSPALKSKVLHLGFLLSLESENEDLAKRMATQAWENAVLAYGSDSDRAKMLKACAEGDYQSEDFEDMLLEMQSDDLVGLLGRS</sequence>
<proteinExistence type="predicted"/>
<dbReference type="SMART" id="SM00317">
    <property type="entry name" value="SET"/>
    <property type="match status" value="1"/>
</dbReference>
<protein>
    <submittedName>
        <fullName evidence="4">SET domain-containing protein 5</fullName>
    </submittedName>
</protein>
<evidence type="ECO:0000313" key="2">
    <source>
        <dbReference type="EMBL" id="CAI3998220.1"/>
    </source>
</evidence>
<gene>
    <name evidence="2" type="ORF">C1SCF055_LOCUS24537</name>
</gene>
<dbReference type="Pfam" id="PF00856">
    <property type="entry name" value="SET"/>
    <property type="match status" value="1"/>
</dbReference>
<organism evidence="2">
    <name type="scientific">Cladocopium goreaui</name>
    <dbReference type="NCBI Taxonomy" id="2562237"/>
    <lineage>
        <taxon>Eukaryota</taxon>
        <taxon>Sar</taxon>
        <taxon>Alveolata</taxon>
        <taxon>Dinophyceae</taxon>
        <taxon>Suessiales</taxon>
        <taxon>Symbiodiniaceae</taxon>
        <taxon>Cladocopium</taxon>
    </lineage>
</organism>
<feature type="domain" description="SET" evidence="1">
    <location>
        <begin position="79"/>
        <end position="227"/>
    </location>
</feature>
<keyword evidence="5" id="KW-1185">Reference proteome</keyword>
<dbReference type="InterPro" id="IPR001214">
    <property type="entry name" value="SET_dom"/>
</dbReference>